<protein>
    <submittedName>
        <fullName evidence="1">Uncharacterized protein</fullName>
    </submittedName>
</protein>
<gene>
    <name evidence="1" type="ORF">DI569_12415</name>
</gene>
<dbReference type="Proteomes" id="UP000248597">
    <property type="component" value="Unassembled WGS sequence"/>
</dbReference>
<sequence>MNLAPSEFPQLTGAASLSKPGFDIVLAIAGTRQAAGRTVRMLRAESVRRRADAGRRARCGILNGDAAAAGGPARVSGCFLDLSDGANGLSETVNTLFTRGFQSMLNRGQIDVGASALPASPDDDNME</sequence>
<comment type="caution">
    <text evidence="1">The sequence shown here is derived from an EMBL/GenBank/DDBJ whole genome shotgun (WGS) entry which is preliminary data.</text>
</comment>
<proteinExistence type="predicted"/>
<accession>A0A2W5KWC7</accession>
<dbReference type="AlphaFoldDB" id="A0A2W5KWC7"/>
<dbReference type="EMBL" id="QFPJ01000032">
    <property type="protein sequence ID" value="PZQ21312.1"/>
    <property type="molecule type" value="Genomic_DNA"/>
</dbReference>
<reference evidence="1 2" key="1">
    <citation type="submission" date="2017-08" db="EMBL/GenBank/DDBJ databases">
        <title>Infants hospitalized years apart are colonized by the same room-sourced microbial strains.</title>
        <authorList>
            <person name="Brooks B."/>
            <person name="Olm M.R."/>
            <person name="Firek B.A."/>
            <person name="Baker R."/>
            <person name="Thomas B.C."/>
            <person name="Morowitz M.J."/>
            <person name="Banfield J.F."/>
        </authorList>
    </citation>
    <scope>NUCLEOTIDE SEQUENCE [LARGE SCALE GENOMIC DNA]</scope>
    <source>
        <strain evidence="1">S2_005_003_R2_47</strain>
    </source>
</reference>
<name>A0A2W5KWC7_SPHMC</name>
<evidence type="ECO:0000313" key="1">
    <source>
        <dbReference type="EMBL" id="PZQ21312.1"/>
    </source>
</evidence>
<organism evidence="1 2">
    <name type="scientific">Sphingopyxis macrogoltabida</name>
    <name type="common">Sphingomonas macrogoltabidus</name>
    <dbReference type="NCBI Taxonomy" id="33050"/>
    <lineage>
        <taxon>Bacteria</taxon>
        <taxon>Pseudomonadati</taxon>
        <taxon>Pseudomonadota</taxon>
        <taxon>Alphaproteobacteria</taxon>
        <taxon>Sphingomonadales</taxon>
        <taxon>Sphingomonadaceae</taxon>
        <taxon>Sphingopyxis</taxon>
    </lineage>
</organism>
<evidence type="ECO:0000313" key="2">
    <source>
        <dbReference type="Proteomes" id="UP000248597"/>
    </source>
</evidence>